<reference evidence="2 3" key="1">
    <citation type="submission" date="2021-04" db="EMBL/GenBank/DDBJ databases">
        <title>Paenibacillus sp. DLE-14 whole genome sequence.</title>
        <authorList>
            <person name="Ham Y.J."/>
        </authorList>
    </citation>
    <scope>NUCLEOTIDE SEQUENCE [LARGE SCALE GENOMIC DNA]</scope>
    <source>
        <strain evidence="2 3">DLE-14</strain>
    </source>
</reference>
<proteinExistence type="predicted"/>
<dbReference type="InterPro" id="IPR019673">
    <property type="entry name" value="Spore_germination_GerPC"/>
</dbReference>
<dbReference type="RefSeq" id="WP_210654466.1">
    <property type="nucleotide sequence ID" value="NZ_JAGKSP010000001.1"/>
</dbReference>
<dbReference type="EMBL" id="JAGKSP010000001">
    <property type="protein sequence ID" value="MBP3961173.1"/>
    <property type="molecule type" value="Genomic_DNA"/>
</dbReference>
<dbReference type="Pfam" id="PF10737">
    <property type="entry name" value="GerPC"/>
    <property type="match status" value="2"/>
</dbReference>
<dbReference type="Proteomes" id="UP000673394">
    <property type="component" value="Unassembled WGS sequence"/>
</dbReference>
<keyword evidence="3" id="KW-1185">Reference proteome</keyword>
<accession>A0ABS5C5J3</accession>
<organism evidence="2 3">
    <name type="scientific">Paenibacillus lignilyticus</name>
    <dbReference type="NCBI Taxonomy" id="1172615"/>
    <lineage>
        <taxon>Bacteria</taxon>
        <taxon>Bacillati</taxon>
        <taxon>Bacillota</taxon>
        <taxon>Bacilli</taxon>
        <taxon>Bacillales</taxon>
        <taxon>Paenibacillaceae</taxon>
        <taxon>Paenibacillus</taxon>
    </lineage>
</organism>
<name>A0ABS5C5J3_9BACL</name>
<gene>
    <name evidence="2" type="ORF">I8J30_00470</name>
</gene>
<protein>
    <submittedName>
        <fullName evidence="2">Uncharacterized protein</fullName>
    </submittedName>
</protein>
<sequence>MQPANTPPTPWQLWNAFHQHIHKLQCQLDEQQAVINRLCKQLEALNARLDAAESKPSYHIDTIQYHFDQLKVEKLDGTLNIGLTPPNEEQIKEIGQIVMPNGNSTVVVNDPGHQAINDNPPMNNLKPNVFPAQPGNTVPGPGSVLPDSPYPEIRLVIDRYLDQNALQQLSELEAELGISLDPYHRKLIIEDIRKQMSARIQFYIQAAEHERKGSSSSEGNHTLSDAQIQETIIGKTTRDIHAALRGYLSRLQNS</sequence>
<evidence type="ECO:0000313" key="2">
    <source>
        <dbReference type="EMBL" id="MBP3961173.1"/>
    </source>
</evidence>
<evidence type="ECO:0000256" key="1">
    <source>
        <dbReference type="SAM" id="Coils"/>
    </source>
</evidence>
<evidence type="ECO:0000313" key="3">
    <source>
        <dbReference type="Proteomes" id="UP000673394"/>
    </source>
</evidence>
<feature type="coiled-coil region" evidence="1">
    <location>
        <begin position="21"/>
        <end position="55"/>
    </location>
</feature>
<keyword evidence="1" id="KW-0175">Coiled coil</keyword>
<comment type="caution">
    <text evidence="2">The sequence shown here is derived from an EMBL/GenBank/DDBJ whole genome shotgun (WGS) entry which is preliminary data.</text>
</comment>